<sequence>MVVLSVSLIPIFMAVVGFTKTLRGRQSINPCAGLGSYTYSTYPYNFTLAALNRTLPNTEATGEPLFIGRSYYAANSSTLYTPAVLTTLFNSSNPVFWPGPLISLRDGGLYPISPNSTMGAVSGNVSDGGEVGFVAYPDPYILPNPPPIYCIQQTSNSTANASESYPLLAVHGETSNFSMCIGTNPLLCAPKQNNVIYKPVENSTDYYYDTCYPVDLLFAILFIHAVPFMISAVERRQILDPCAGLGNNTVSTPPWNFTLTAYNTTHPNANDTGALLLLGKAASSGSFAVLATYESFPSFALPGPFMHLDNGTLIPYASGSEGDATALGQNVTTGSELVFLLTEYAFDPPFPAAPIYCILNGSQIPSTTLPILAVNGDIYNFSLCANRNTTQTNVVYKPLPNSSTYYYDSCYPVLLHINPLYLDDKN</sequence>
<proteinExistence type="predicted"/>
<dbReference type="EMBL" id="HE796971">
    <property type="protein sequence ID" value="CCM00190.1"/>
    <property type="molecule type" value="Genomic_DNA"/>
</dbReference>
<evidence type="ECO:0000313" key="3">
    <source>
        <dbReference type="Proteomes" id="UP000006352"/>
    </source>
</evidence>
<dbReference type="GeneID" id="24095101"/>
<protein>
    <recommendedName>
        <fullName evidence="4">Membrane-associated protein</fullName>
    </recommendedName>
</protein>
<keyword evidence="3" id="KW-1185">Reference proteome</keyword>
<dbReference type="InParanoid" id="J4GMN1"/>
<evidence type="ECO:0008006" key="4">
    <source>
        <dbReference type="Google" id="ProtNLM"/>
    </source>
</evidence>
<dbReference type="AlphaFoldDB" id="J4GMN1"/>
<evidence type="ECO:0000256" key="1">
    <source>
        <dbReference type="SAM" id="SignalP"/>
    </source>
</evidence>
<feature type="signal peptide" evidence="1">
    <location>
        <begin position="1"/>
        <end position="24"/>
    </location>
</feature>
<name>J4GMN1_9APHY</name>
<feature type="chain" id="PRO_5003779020" description="Membrane-associated protein" evidence="1">
    <location>
        <begin position="25"/>
        <end position="426"/>
    </location>
</feature>
<dbReference type="HOGENOM" id="CLU_644112_0_0_1"/>
<organism evidence="2 3">
    <name type="scientific">Fibroporia radiculosa</name>
    <dbReference type="NCBI Taxonomy" id="599839"/>
    <lineage>
        <taxon>Eukaryota</taxon>
        <taxon>Fungi</taxon>
        <taxon>Dikarya</taxon>
        <taxon>Basidiomycota</taxon>
        <taxon>Agaricomycotina</taxon>
        <taxon>Agaricomycetes</taxon>
        <taxon>Polyporales</taxon>
        <taxon>Fibroporiaceae</taxon>
        <taxon>Fibroporia</taxon>
    </lineage>
</organism>
<gene>
    <name evidence="2" type="ORF">FIBRA_02218</name>
</gene>
<dbReference type="Proteomes" id="UP000006352">
    <property type="component" value="Unassembled WGS sequence"/>
</dbReference>
<dbReference type="RefSeq" id="XP_012179473.1">
    <property type="nucleotide sequence ID" value="XM_012324083.1"/>
</dbReference>
<accession>J4GMN1</accession>
<reference evidence="2 3" key="1">
    <citation type="journal article" date="2012" name="Appl. Environ. Microbiol.">
        <title>Short-read sequencing for genomic analysis of the brown rot fungus Fibroporia radiculosa.</title>
        <authorList>
            <person name="Tang J.D."/>
            <person name="Perkins A.D."/>
            <person name="Sonstegard T.S."/>
            <person name="Schroeder S.G."/>
            <person name="Burgess S.C."/>
            <person name="Diehl S.V."/>
        </authorList>
    </citation>
    <scope>NUCLEOTIDE SEQUENCE [LARGE SCALE GENOMIC DNA]</scope>
    <source>
        <strain evidence="2 3">TFFH 294</strain>
    </source>
</reference>
<dbReference type="OrthoDB" id="2746457at2759"/>
<evidence type="ECO:0000313" key="2">
    <source>
        <dbReference type="EMBL" id="CCM00190.1"/>
    </source>
</evidence>
<keyword evidence="1" id="KW-0732">Signal</keyword>